<gene>
    <name evidence="1" type="ORF">ACFSQW_15985</name>
</gene>
<keyword evidence="2" id="KW-1185">Reference proteome</keyword>
<evidence type="ECO:0000313" key="2">
    <source>
        <dbReference type="Proteomes" id="UP001597440"/>
    </source>
</evidence>
<comment type="caution">
    <text evidence="1">The sequence shown here is derived from an EMBL/GenBank/DDBJ whole genome shotgun (WGS) entry which is preliminary data.</text>
</comment>
<name>A0ABW5L7T8_9SPHI</name>
<evidence type="ECO:0000313" key="1">
    <source>
        <dbReference type="EMBL" id="MFD2555897.1"/>
    </source>
</evidence>
<dbReference type="EMBL" id="JBHULD010000014">
    <property type="protein sequence ID" value="MFD2555897.1"/>
    <property type="molecule type" value="Genomic_DNA"/>
</dbReference>
<evidence type="ECO:0008006" key="3">
    <source>
        <dbReference type="Google" id="ProtNLM"/>
    </source>
</evidence>
<organism evidence="1 2">
    <name type="scientific">Sphingobacterium tabacisoli</name>
    <dbReference type="NCBI Taxonomy" id="2044855"/>
    <lineage>
        <taxon>Bacteria</taxon>
        <taxon>Pseudomonadati</taxon>
        <taxon>Bacteroidota</taxon>
        <taxon>Sphingobacteriia</taxon>
        <taxon>Sphingobacteriales</taxon>
        <taxon>Sphingobacteriaceae</taxon>
        <taxon>Sphingobacterium</taxon>
    </lineage>
</organism>
<sequence>MDSKAYKDGKDKSTQKEISKKDIMSILALKNIRIKDKKYAEEHLTFEQKSEKTSFEVKVTDIDGQIHMFHLELKRYK</sequence>
<reference evidence="2" key="1">
    <citation type="journal article" date="2019" name="Int. J. Syst. Evol. Microbiol.">
        <title>The Global Catalogue of Microorganisms (GCM) 10K type strain sequencing project: providing services to taxonomists for standard genome sequencing and annotation.</title>
        <authorList>
            <consortium name="The Broad Institute Genomics Platform"/>
            <consortium name="The Broad Institute Genome Sequencing Center for Infectious Disease"/>
            <person name="Wu L."/>
            <person name="Ma J."/>
        </authorList>
    </citation>
    <scope>NUCLEOTIDE SEQUENCE [LARGE SCALE GENOMIC DNA]</scope>
    <source>
        <strain evidence="2">KCTC 52298</strain>
    </source>
</reference>
<protein>
    <recommendedName>
        <fullName evidence="3">PepSY domain-containing protein</fullName>
    </recommendedName>
</protein>
<dbReference type="RefSeq" id="WP_210354180.1">
    <property type="nucleotide sequence ID" value="NZ_JAEQMU010000001.1"/>
</dbReference>
<proteinExistence type="predicted"/>
<accession>A0ABW5L7T8</accession>
<dbReference type="Proteomes" id="UP001597440">
    <property type="component" value="Unassembled WGS sequence"/>
</dbReference>